<dbReference type="EMBL" id="ML210157">
    <property type="protein sequence ID" value="TFK28237.1"/>
    <property type="molecule type" value="Genomic_DNA"/>
</dbReference>
<evidence type="ECO:0000313" key="2">
    <source>
        <dbReference type="EMBL" id="TFK28237.1"/>
    </source>
</evidence>
<accession>A0A5C3L628</accession>
<feature type="chain" id="PRO_5022825927" description="Secreted protein" evidence="1">
    <location>
        <begin position="20"/>
        <end position="154"/>
    </location>
</feature>
<feature type="signal peptide" evidence="1">
    <location>
        <begin position="1"/>
        <end position="19"/>
    </location>
</feature>
<sequence length="154" mass="17497">MYLLKVVLWGGLMVQCLSTIENRKGADKIHTTTTSAQHHTGSRNLRICTCYPMNTYKHTCPLHTESSENLVCTLPHIPYTLFYTLYQTPNAKRYRDPPLSQWKGLKRAPPFQHAPSKTYNWDQVKSPLYFPHHMTRPVTHPVHDSGTCGGSGCG</sequence>
<gene>
    <name evidence="2" type="ORF">FA15DRAFT_74035</name>
</gene>
<protein>
    <recommendedName>
        <fullName evidence="4">Secreted protein</fullName>
    </recommendedName>
</protein>
<organism evidence="2 3">
    <name type="scientific">Coprinopsis marcescibilis</name>
    <name type="common">Agaric fungus</name>
    <name type="synonym">Psathyrella marcescibilis</name>
    <dbReference type="NCBI Taxonomy" id="230819"/>
    <lineage>
        <taxon>Eukaryota</taxon>
        <taxon>Fungi</taxon>
        <taxon>Dikarya</taxon>
        <taxon>Basidiomycota</taxon>
        <taxon>Agaricomycotina</taxon>
        <taxon>Agaricomycetes</taxon>
        <taxon>Agaricomycetidae</taxon>
        <taxon>Agaricales</taxon>
        <taxon>Agaricineae</taxon>
        <taxon>Psathyrellaceae</taxon>
        <taxon>Coprinopsis</taxon>
    </lineage>
</organism>
<reference evidence="2 3" key="1">
    <citation type="journal article" date="2019" name="Nat. Ecol. Evol.">
        <title>Megaphylogeny resolves global patterns of mushroom evolution.</title>
        <authorList>
            <person name="Varga T."/>
            <person name="Krizsan K."/>
            <person name="Foldi C."/>
            <person name="Dima B."/>
            <person name="Sanchez-Garcia M."/>
            <person name="Sanchez-Ramirez S."/>
            <person name="Szollosi G.J."/>
            <person name="Szarkandi J.G."/>
            <person name="Papp V."/>
            <person name="Albert L."/>
            <person name="Andreopoulos W."/>
            <person name="Angelini C."/>
            <person name="Antonin V."/>
            <person name="Barry K.W."/>
            <person name="Bougher N.L."/>
            <person name="Buchanan P."/>
            <person name="Buyck B."/>
            <person name="Bense V."/>
            <person name="Catcheside P."/>
            <person name="Chovatia M."/>
            <person name="Cooper J."/>
            <person name="Damon W."/>
            <person name="Desjardin D."/>
            <person name="Finy P."/>
            <person name="Geml J."/>
            <person name="Haridas S."/>
            <person name="Hughes K."/>
            <person name="Justo A."/>
            <person name="Karasinski D."/>
            <person name="Kautmanova I."/>
            <person name="Kiss B."/>
            <person name="Kocsube S."/>
            <person name="Kotiranta H."/>
            <person name="LaButti K.M."/>
            <person name="Lechner B.E."/>
            <person name="Liimatainen K."/>
            <person name="Lipzen A."/>
            <person name="Lukacs Z."/>
            <person name="Mihaltcheva S."/>
            <person name="Morgado L.N."/>
            <person name="Niskanen T."/>
            <person name="Noordeloos M.E."/>
            <person name="Ohm R.A."/>
            <person name="Ortiz-Santana B."/>
            <person name="Ovrebo C."/>
            <person name="Racz N."/>
            <person name="Riley R."/>
            <person name="Savchenko A."/>
            <person name="Shiryaev A."/>
            <person name="Soop K."/>
            <person name="Spirin V."/>
            <person name="Szebenyi C."/>
            <person name="Tomsovsky M."/>
            <person name="Tulloss R.E."/>
            <person name="Uehling J."/>
            <person name="Grigoriev I.V."/>
            <person name="Vagvolgyi C."/>
            <person name="Papp T."/>
            <person name="Martin F.M."/>
            <person name="Miettinen O."/>
            <person name="Hibbett D.S."/>
            <person name="Nagy L.G."/>
        </authorList>
    </citation>
    <scope>NUCLEOTIDE SEQUENCE [LARGE SCALE GENOMIC DNA]</scope>
    <source>
        <strain evidence="2 3">CBS 121175</strain>
    </source>
</reference>
<evidence type="ECO:0008006" key="4">
    <source>
        <dbReference type="Google" id="ProtNLM"/>
    </source>
</evidence>
<keyword evidence="3" id="KW-1185">Reference proteome</keyword>
<dbReference type="Proteomes" id="UP000307440">
    <property type="component" value="Unassembled WGS sequence"/>
</dbReference>
<dbReference type="AlphaFoldDB" id="A0A5C3L628"/>
<evidence type="ECO:0000256" key="1">
    <source>
        <dbReference type="SAM" id="SignalP"/>
    </source>
</evidence>
<proteinExistence type="predicted"/>
<name>A0A5C3L628_COPMA</name>
<keyword evidence="1" id="KW-0732">Signal</keyword>
<evidence type="ECO:0000313" key="3">
    <source>
        <dbReference type="Proteomes" id="UP000307440"/>
    </source>
</evidence>